<reference evidence="2 3" key="1">
    <citation type="submission" date="2024-02" db="EMBL/GenBank/DDBJ databases">
        <authorList>
            <person name="Vignale AGUSTIN F."/>
            <person name="Sosa J E."/>
            <person name="Modenutti C."/>
        </authorList>
    </citation>
    <scope>NUCLEOTIDE SEQUENCE [LARGE SCALE GENOMIC DNA]</scope>
</reference>
<feature type="region of interest" description="Disordered" evidence="1">
    <location>
        <begin position="69"/>
        <end position="90"/>
    </location>
</feature>
<dbReference type="EMBL" id="CAUOFW020001529">
    <property type="protein sequence ID" value="CAK9146024.1"/>
    <property type="molecule type" value="Genomic_DNA"/>
</dbReference>
<feature type="region of interest" description="Disordered" evidence="1">
    <location>
        <begin position="260"/>
        <end position="298"/>
    </location>
</feature>
<comment type="caution">
    <text evidence="2">The sequence shown here is derived from an EMBL/GenBank/DDBJ whole genome shotgun (WGS) entry which is preliminary data.</text>
</comment>
<evidence type="ECO:0000256" key="1">
    <source>
        <dbReference type="SAM" id="MobiDB-lite"/>
    </source>
</evidence>
<keyword evidence="3" id="KW-1185">Reference proteome</keyword>
<feature type="compositionally biased region" description="Basic and acidic residues" evidence="1">
    <location>
        <begin position="260"/>
        <end position="279"/>
    </location>
</feature>
<evidence type="ECO:0000313" key="2">
    <source>
        <dbReference type="EMBL" id="CAK9146024.1"/>
    </source>
</evidence>
<dbReference type="AlphaFoldDB" id="A0ABC8RM17"/>
<feature type="non-terminal residue" evidence="2">
    <location>
        <position position="327"/>
    </location>
</feature>
<dbReference type="Proteomes" id="UP001642360">
    <property type="component" value="Unassembled WGS sequence"/>
</dbReference>
<organism evidence="2 3">
    <name type="scientific">Ilex paraguariensis</name>
    <name type="common">yerba mate</name>
    <dbReference type="NCBI Taxonomy" id="185542"/>
    <lineage>
        <taxon>Eukaryota</taxon>
        <taxon>Viridiplantae</taxon>
        <taxon>Streptophyta</taxon>
        <taxon>Embryophyta</taxon>
        <taxon>Tracheophyta</taxon>
        <taxon>Spermatophyta</taxon>
        <taxon>Magnoliopsida</taxon>
        <taxon>eudicotyledons</taxon>
        <taxon>Gunneridae</taxon>
        <taxon>Pentapetalae</taxon>
        <taxon>asterids</taxon>
        <taxon>campanulids</taxon>
        <taxon>Aquifoliales</taxon>
        <taxon>Aquifoliaceae</taxon>
        <taxon>Ilex</taxon>
    </lineage>
</organism>
<feature type="compositionally biased region" description="Polar residues" evidence="1">
    <location>
        <begin position="120"/>
        <end position="130"/>
    </location>
</feature>
<feature type="compositionally biased region" description="Basic residues" evidence="1">
    <location>
        <begin position="69"/>
        <end position="78"/>
    </location>
</feature>
<evidence type="ECO:0000313" key="3">
    <source>
        <dbReference type="Proteomes" id="UP001642360"/>
    </source>
</evidence>
<protein>
    <submittedName>
        <fullName evidence="2">Uncharacterized protein</fullName>
    </submittedName>
</protein>
<accession>A0ABC8RM17</accession>
<gene>
    <name evidence="2" type="ORF">ILEXP_LOCUS13856</name>
</gene>
<proteinExistence type="predicted"/>
<feature type="region of interest" description="Disordered" evidence="1">
    <location>
        <begin position="119"/>
        <end position="146"/>
    </location>
</feature>
<name>A0ABC8RM17_9AQUA</name>
<sequence>MMIPDGKNSFPKLLGDEKETMAKKKGKQVLIADSKETQNLIMGNGFKERQGSGKAQLQSRHVNFHKQIKGVWKKQQQKPKKDNNPSKETVAVFGKEAEPVLERGNIEKENSILILENGEHSGTVNSNDNGKGNPHKESVPIQDFENPSFPNTNLVVEIEEHVEQNGCDLPKASTDDQVQQNGDVPMTPLLVNKYAELDPFPSLIVNLPFPSKAVQHPTSREMPNCQHPSLDSTFLVEHQYACQEGTLIVMDDECGLHRTTEPPDRGFYSEDELTSRGDEGLVSDTQELESDTEQRQELSGVGNMVADSLANQGALTKVSSTYSSPDT</sequence>